<organism evidence="3 4">
    <name type="scientific">Chlorella ohadii</name>
    <dbReference type="NCBI Taxonomy" id="2649997"/>
    <lineage>
        <taxon>Eukaryota</taxon>
        <taxon>Viridiplantae</taxon>
        <taxon>Chlorophyta</taxon>
        <taxon>core chlorophytes</taxon>
        <taxon>Trebouxiophyceae</taxon>
        <taxon>Chlorellales</taxon>
        <taxon>Chlorellaceae</taxon>
        <taxon>Chlorella clade</taxon>
        <taxon>Chlorella</taxon>
    </lineage>
</organism>
<evidence type="ECO:0000313" key="4">
    <source>
        <dbReference type="Proteomes" id="UP001205105"/>
    </source>
</evidence>
<dbReference type="Proteomes" id="UP001205105">
    <property type="component" value="Unassembled WGS sequence"/>
</dbReference>
<name>A0AAD5DMT9_9CHLO</name>
<dbReference type="PANTHER" id="PTHR43391">
    <property type="entry name" value="RETINOL DEHYDROGENASE-RELATED"/>
    <property type="match status" value="1"/>
</dbReference>
<dbReference type="Gene3D" id="3.40.50.720">
    <property type="entry name" value="NAD(P)-binding Rossmann-like Domain"/>
    <property type="match status" value="1"/>
</dbReference>
<dbReference type="GO" id="GO:0016491">
    <property type="term" value="F:oxidoreductase activity"/>
    <property type="evidence" value="ECO:0007669"/>
    <property type="project" value="UniProtKB-KW"/>
</dbReference>
<reference evidence="3" key="1">
    <citation type="submission" date="2020-11" db="EMBL/GenBank/DDBJ databases">
        <title>Chlorella ohadii genome sequencing and assembly.</title>
        <authorList>
            <person name="Murik O."/>
            <person name="Treves H."/>
            <person name="Kedem I."/>
            <person name="Shotland Y."/>
            <person name="Kaplan A."/>
        </authorList>
    </citation>
    <scope>NUCLEOTIDE SEQUENCE</scope>
    <source>
        <strain evidence="3">1</strain>
    </source>
</reference>
<evidence type="ECO:0000313" key="3">
    <source>
        <dbReference type="EMBL" id="KAI7840700.1"/>
    </source>
</evidence>
<dbReference type="EMBL" id="JADXDR010000076">
    <property type="protein sequence ID" value="KAI7840700.1"/>
    <property type="molecule type" value="Genomic_DNA"/>
</dbReference>
<proteinExistence type="inferred from homology"/>
<protein>
    <submittedName>
        <fullName evidence="3">Uncharacterized protein</fullName>
    </submittedName>
</protein>
<dbReference type="CDD" id="cd05233">
    <property type="entry name" value="SDR_c"/>
    <property type="match status" value="1"/>
</dbReference>
<dbReference type="InterPro" id="IPR036291">
    <property type="entry name" value="NAD(P)-bd_dom_sf"/>
</dbReference>
<dbReference type="PRINTS" id="PR00081">
    <property type="entry name" value="GDHRDH"/>
</dbReference>
<gene>
    <name evidence="3" type="ORF">COHA_005622</name>
</gene>
<sequence>MIVSGVAAEKQDILTGDPDEWESMLAINTLAPMRLTRAFAPAMAKRGRGAIVTVGSLAGTFASAGSAPYASSKWGVRGWVLSTYEELRKHGINTMVIEPGFVATDMVVHNERLVPDKMIKPEDVAEAALLPLHLGPNATPLELTLKCVLRPYKGAA</sequence>
<dbReference type="SUPFAM" id="SSF51735">
    <property type="entry name" value="NAD(P)-binding Rossmann-fold domains"/>
    <property type="match status" value="1"/>
</dbReference>
<dbReference type="AlphaFoldDB" id="A0AAD5DMT9"/>
<dbReference type="PANTHER" id="PTHR43391:SF86">
    <property type="entry name" value="SHORT-CHAIN DEHYDROGENASE_REDUCTASE FAMILY PROTEIN"/>
    <property type="match status" value="1"/>
</dbReference>
<comment type="caution">
    <text evidence="3">The sequence shown here is derived from an EMBL/GenBank/DDBJ whole genome shotgun (WGS) entry which is preliminary data.</text>
</comment>
<evidence type="ECO:0000256" key="1">
    <source>
        <dbReference type="ARBA" id="ARBA00006484"/>
    </source>
</evidence>
<keyword evidence="4" id="KW-1185">Reference proteome</keyword>
<comment type="similarity">
    <text evidence="1">Belongs to the short-chain dehydrogenases/reductases (SDR) family.</text>
</comment>
<dbReference type="InterPro" id="IPR002347">
    <property type="entry name" value="SDR_fam"/>
</dbReference>
<keyword evidence="2" id="KW-0560">Oxidoreductase</keyword>
<dbReference type="Pfam" id="PF00106">
    <property type="entry name" value="adh_short"/>
    <property type="match status" value="1"/>
</dbReference>
<accession>A0AAD5DMT9</accession>
<dbReference type="GO" id="GO:0005829">
    <property type="term" value="C:cytosol"/>
    <property type="evidence" value="ECO:0007669"/>
    <property type="project" value="TreeGrafter"/>
</dbReference>
<evidence type="ECO:0000256" key="2">
    <source>
        <dbReference type="ARBA" id="ARBA00023002"/>
    </source>
</evidence>